<gene>
    <name evidence="3" type="ORF">MCOR_9690</name>
</gene>
<dbReference type="InterPro" id="IPR001024">
    <property type="entry name" value="PLAT/LH2_dom"/>
</dbReference>
<dbReference type="SMART" id="SM00308">
    <property type="entry name" value="LH2"/>
    <property type="match status" value="1"/>
</dbReference>
<dbReference type="PANTHER" id="PTHR31718:SF60">
    <property type="entry name" value="LIPOXYGENASE HOMOLOGY DOMAIN-CONTAINING PROTEIN 1"/>
    <property type="match status" value="1"/>
</dbReference>
<dbReference type="Gene3D" id="2.40.180.10">
    <property type="entry name" value="Catalase core domain"/>
    <property type="match status" value="1"/>
</dbReference>
<comment type="caution">
    <text evidence="1">Lacks conserved residue(s) required for the propagation of feature annotation.</text>
</comment>
<dbReference type="AlphaFoldDB" id="A0A6J8ARW1"/>
<reference evidence="3 4" key="1">
    <citation type="submission" date="2020-06" db="EMBL/GenBank/DDBJ databases">
        <authorList>
            <person name="Li R."/>
            <person name="Bekaert M."/>
        </authorList>
    </citation>
    <scope>NUCLEOTIDE SEQUENCE [LARGE SCALE GENOMIC DNA]</scope>
    <source>
        <strain evidence="4">wild</strain>
    </source>
</reference>
<evidence type="ECO:0000313" key="4">
    <source>
        <dbReference type="Proteomes" id="UP000507470"/>
    </source>
</evidence>
<dbReference type="PROSITE" id="PS50095">
    <property type="entry name" value="PLAT"/>
    <property type="match status" value="1"/>
</dbReference>
<keyword evidence="3" id="KW-0560">Oxidoreductase</keyword>
<dbReference type="GO" id="GO:0004051">
    <property type="term" value="F:arachidonate 5-lipoxygenase activity"/>
    <property type="evidence" value="ECO:0007669"/>
    <property type="project" value="UniProtKB-EC"/>
</dbReference>
<dbReference type="OrthoDB" id="407298at2759"/>
<organism evidence="3 4">
    <name type="scientific">Mytilus coruscus</name>
    <name type="common">Sea mussel</name>
    <dbReference type="NCBI Taxonomy" id="42192"/>
    <lineage>
        <taxon>Eukaryota</taxon>
        <taxon>Metazoa</taxon>
        <taxon>Spiralia</taxon>
        <taxon>Lophotrochozoa</taxon>
        <taxon>Mollusca</taxon>
        <taxon>Bivalvia</taxon>
        <taxon>Autobranchia</taxon>
        <taxon>Pteriomorphia</taxon>
        <taxon>Mytilida</taxon>
        <taxon>Mytiloidea</taxon>
        <taxon>Mytilidae</taxon>
        <taxon>Mytilinae</taxon>
        <taxon>Mytilus</taxon>
    </lineage>
</organism>
<keyword evidence="4" id="KW-1185">Reference proteome</keyword>
<dbReference type="SUPFAM" id="SSF49723">
    <property type="entry name" value="Lipase/lipooxygenase domain (PLAT/LH2 domain)"/>
    <property type="match status" value="1"/>
</dbReference>
<dbReference type="Proteomes" id="UP000507470">
    <property type="component" value="Unassembled WGS sequence"/>
</dbReference>
<accession>A0A6J8ARW1</accession>
<evidence type="ECO:0000256" key="1">
    <source>
        <dbReference type="PROSITE-ProRule" id="PRU00152"/>
    </source>
</evidence>
<dbReference type="InterPro" id="IPR036392">
    <property type="entry name" value="PLAT/LH2_dom_sf"/>
</dbReference>
<dbReference type="EMBL" id="CACVKT020001747">
    <property type="protein sequence ID" value="CAC5371111.1"/>
    <property type="molecule type" value="Genomic_DNA"/>
</dbReference>
<dbReference type="Pfam" id="PF01477">
    <property type="entry name" value="PLAT"/>
    <property type="match status" value="1"/>
</dbReference>
<dbReference type="PANTHER" id="PTHR31718">
    <property type="entry name" value="PLAT DOMAIN-CONTAINING PROTEIN"/>
    <property type="match status" value="1"/>
</dbReference>
<feature type="domain" description="PLAT" evidence="2">
    <location>
        <begin position="7"/>
        <end position="125"/>
    </location>
</feature>
<dbReference type="EC" id="1.13.11.34" evidence="3"/>
<evidence type="ECO:0000259" key="2">
    <source>
        <dbReference type="PROSITE" id="PS50095"/>
    </source>
</evidence>
<protein>
    <submittedName>
        <fullName evidence="3">ALOX5</fullName>
        <ecNumber evidence="3">1.13.11.34</ecNumber>
    </submittedName>
</protein>
<sequence length="179" mass="21132">MELSKSYNYKVQVKTGDKKGAGTDANVRIIFHGKDGYKSEPKTLDEFFRNDFEAGNIDSFIVSLEQNFDKIDAIELWQDGTGLFAAWYVDWVEVTIEETGDIFIFPVFRWIKENYHYRIRHLDTCLPKNDSYHKQREMELEEKREMYKLVVKVQGAPIQVEKNKLNIDYLFIFVISELP</sequence>
<evidence type="ECO:0000313" key="3">
    <source>
        <dbReference type="EMBL" id="CAC5371111.1"/>
    </source>
</evidence>
<name>A0A6J8ARW1_MYTCO</name>
<proteinExistence type="predicted"/>